<dbReference type="Pfam" id="PF00083">
    <property type="entry name" value="Sugar_tr"/>
    <property type="match status" value="2"/>
</dbReference>
<evidence type="ECO:0000256" key="7">
    <source>
        <dbReference type="SAM" id="Phobius"/>
    </source>
</evidence>
<dbReference type="SUPFAM" id="SSF103473">
    <property type="entry name" value="MFS general substrate transporter"/>
    <property type="match status" value="1"/>
</dbReference>
<evidence type="ECO:0000313" key="9">
    <source>
        <dbReference type="EMBL" id="KAF9614295.1"/>
    </source>
</evidence>
<comment type="similarity">
    <text evidence="2">Belongs to the major facilitator superfamily. Sugar transporter (TC 2.A.1.1) family.</text>
</comment>
<dbReference type="InterPro" id="IPR005829">
    <property type="entry name" value="Sugar_transporter_CS"/>
</dbReference>
<keyword evidence="10" id="KW-1185">Reference proteome</keyword>
<feature type="transmembrane region" description="Helical" evidence="7">
    <location>
        <begin position="195"/>
        <end position="217"/>
    </location>
</feature>
<evidence type="ECO:0000259" key="8">
    <source>
        <dbReference type="PROSITE" id="PS50850"/>
    </source>
</evidence>
<evidence type="ECO:0000256" key="5">
    <source>
        <dbReference type="ARBA" id="ARBA00022989"/>
    </source>
</evidence>
<dbReference type="InterPro" id="IPR050814">
    <property type="entry name" value="Myo-inositol_Transporter"/>
</dbReference>
<name>A0A835IA46_9MAGN</name>
<keyword evidence="4 7" id="KW-0812">Transmembrane</keyword>
<evidence type="ECO:0000256" key="1">
    <source>
        <dbReference type="ARBA" id="ARBA00004141"/>
    </source>
</evidence>
<dbReference type="InterPro" id="IPR020846">
    <property type="entry name" value="MFS_dom"/>
</dbReference>
<comment type="caution">
    <text evidence="9">The sequence shown here is derived from an EMBL/GenBank/DDBJ whole genome shotgun (WGS) entry which is preliminary data.</text>
</comment>
<keyword evidence="5 7" id="KW-1133">Transmembrane helix</keyword>
<dbReference type="Gene3D" id="1.20.1250.20">
    <property type="entry name" value="MFS general substrate transporter like domains"/>
    <property type="match status" value="1"/>
</dbReference>
<dbReference type="PROSITE" id="PS50850">
    <property type="entry name" value="MFS"/>
    <property type="match status" value="1"/>
</dbReference>
<organism evidence="9 10">
    <name type="scientific">Coptis chinensis</name>
    <dbReference type="NCBI Taxonomy" id="261450"/>
    <lineage>
        <taxon>Eukaryota</taxon>
        <taxon>Viridiplantae</taxon>
        <taxon>Streptophyta</taxon>
        <taxon>Embryophyta</taxon>
        <taxon>Tracheophyta</taxon>
        <taxon>Spermatophyta</taxon>
        <taxon>Magnoliopsida</taxon>
        <taxon>Ranunculales</taxon>
        <taxon>Ranunculaceae</taxon>
        <taxon>Coptidoideae</taxon>
        <taxon>Coptis</taxon>
    </lineage>
</organism>
<evidence type="ECO:0000256" key="2">
    <source>
        <dbReference type="ARBA" id="ARBA00010992"/>
    </source>
</evidence>
<evidence type="ECO:0000256" key="6">
    <source>
        <dbReference type="ARBA" id="ARBA00023136"/>
    </source>
</evidence>
<dbReference type="AlphaFoldDB" id="A0A835IA46"/>
<dbReference type="InterPro" id="IPR005828">
    <property type="entry name" value="MFS_sugar_transport-like"/>
</dbReference>
<evidence type="ECO:0000256" key="3">
    <source>
        <dbReference type="ARBA" id="ARBA00022448"/>
    </source>
</evidence>
<dbReference type="OrthoDB" id="6339427at2759"/>
<dbReference type="GO" id="GO:0022857">
    <property type="term" value="F:transmembrane transporter activity"/>
    <property type="evidence" value="ECO:0007669"/>
    <property type="project" value="InterPro"/>
</dbReference>
<proteinExistence type="inferred from homology"/>
<accession>A0A835IA46</accession>
<evidence type="ECO:0000256" key="4">
    <source>
        <dbReference type="ARBA" id="ARBA00022692"/>
    </source>
</evidence>
<reference evidence="9 10" key="1">
    <citation type="submission" date="2020-10" db="EMBL/GenBank/DDBJ databases">
        <title>The Coptis chinensis genome and diversification of protoberbering-type alkaloids.</title>
        <authorList>
            <person name="Wang B."/>
            <person name="Shu S."/>
            <person name="Song C."/>
            <person name="Liu Y."/>
        </authorList>
    </citation>
    <scope>NUCLEOTIDE SEQUENCE [LARGE SCALE GENOMIC DNA]</scope>
    <source>
        <strain evidence="9">HL-2020</strain>
        <tissue evidence="9">Leaf</tissue>
    </source>
</reference>
<evidence type="ECO:0000313" key="10">
    <source>
        <dbReference type="Proteomes" id="UP000631114"/>
    </source>
</evidence>
<keyword evidence="6 7" id="KW-0472">Membrane</keyword>
<dbReference type="EMBL" id="JADFTS010000003">
    <property type="protein sequence ID" value="KAF9614295.1"/>
    <property type="molecule type" value="Genomic_DNA"/>
</dbReference>
<keyword evidence="3" id="KW-0813">Transport</keyword>
<protein>
    <recommendedName>
        <fullName evidence="8">Major facilitator superfamily (MFS) profile domain-containing protein</fullName>
    </recommendedName>
</protein>
<dbReference type="PROSITE" id="PS00216">
    <property type="entry name" value="SUGAR_TRANSPORT_1"/>
    <property type="match status" value="1"/>
</dbReference>
<dbReference type="Proteomes" id="UP000631114">
    <property type="component" value="Unassembled WGS sequence"/>
</dbReference>
<feature type="domain" description="Major facilitator superfamily (MFS) profile" evidence="8">
    <location>
        <begin position="1"/>
        <end position="223"/>
    </location>
</feature>
<dbReference type="PANTHER" id="PTHR48020:SF49">
    <property type="entry name" value="SUGAR TRANSPORTER"/>
    <property type="match status" value="1"/>
</dbReference>
<dbReference type="PANTHER" id="PTHR48020">
    <property type="entry name" value="PROTON MYO-INOSITOL COTRANSPORTER"/>
    <property type="match status" value="1"/>
</dbReference>
<feature type="transmembrane region" description="Helical" evidence="7">
    <location>
        <begin position="100"/>
        <end position="121"/>
    </location>
</feature>
<gene>
    <name evidence="9" type="ORF">IFM89_017275</name>
</gene>
<dbReference type="InterPro" id="IPR036259">
    <property type="entry name" value="MFS_trans_sf"/>
</dbReference>
<sequence length="245" mass="27376">MKGRTEEAKRVLLRTSERGEEEVELKLVEIALAAESTKNNDWHGQGVWRSLLVKPTRSVRRILVAAIGLNFFMQASGVDAVVYYCPEVFKSAGIIQRKELFLVNVVMGLAKTTFVLLSAFYLDRFGRRPLLLLGNWASVHYVSFFSIGLGPITWVYSSEIFPLRLRAQGTSIAVSVNRLVSSVVSMSFLSISQKITFGGVLLVLAEVAALSVLFIYVTLPETKGKKLEDVEELFDSHRGKRCEIE</sequence>
<comment type="subcellular location">
    <subcellularLocation>
        <location evidence="1">Membrane</location>
        <topology evidence="1">Multi-pass membrane protein</topology>
    </subcellularLocation>
</comment>
<dbReference type="GO" id="GO:0016020">
    <property type="term" value="C:membrane"/>
    <property type="evidence" value="ECO:0007669"/>
    <property type="project" value="UniProtKB-SubCell"/>
</dbReference>
<feature type="transmembrane region" description="Helical" evidence="7">
    <location>
        <begin position="141"/>
        <end position="157"/>
    </location>
</feature>